<evidence type="ECO:0000259" key="2">
    <source>
        <dbReference type="Pfam" id="PF20153"/>
    </source>
</evidence>
<gene>
    <name evidence="3" type="ORF">FOMPIDRAFT_1051762</name>
</gene>
<dbReference type="HOGENOM" id="CLU_2197029_0_0_1"/>
<sequence>MAGIGSTSGTENQDKDLEKGDVVSLHEPAAKQGATNDSAAIHDAMNESSAKHDATNEPAAKQASTSEGAWKSMSDKVWEYEKDRIDDWNKQIDTLLVFVSSPSLVIQA</sequence>
<dbReference type="InParanoid" id="S8F9E3"/>
<feature type="compositionally biased region" description="Polar residues" evidence="1">
    <location>
        <begin position="1"/>
        <end position="11"/>
    </location>
</feature>
<reference evidence="3 4" key="1">
    <citation type="journal article" date="2012" name="Science">
        <title>The Paleozoic origin of enzymatic lignin decomposition reconstructed from 31 fungal genomes.</title>
        <authorList>
            <person name="Floudas D."/>
            <person name="Binder M."/>
            <person name="Riley R."/>
            <person name="Barry K."/>
            <person name="Blanchette R.A."/>
            <person name="Henrissat B."/>
            <person name="Martinez A.T."/>
            <person name="Otillar R."/>
            <person name="Spatafora J.W."/>
            <person name="Yadav J.S."/>
            <person name="Aerts A."/>
            <person name="Benoit I."/>
            <person name="Boyd A."/>
            <person name="Carlson A."/>
            <person name="Copeland A."/>
            <person name="Coutinho P.M."/>
            <person name="de Vries R.P."/>
            <person name="Ferreira P."/>
            <person name="Findley K."/>
            <person name="Foster B."/>
            <person name="Gaskell J."/>
            <person name="Glotzer D."/>
            <person name="Gorecki P."/>
            <person name="Heitman J."/>
            <person name="Hesse C."/>
            <person name="Hori C."/>
            <person name="Igarashi K."/>
            <person name="Jurgens J.A."/>
            <person name="Kallen N."/>
            <person name="Kersten P."/>
            <person name="Kohler A."/>
            <person name="Kuees U."/>
            <person name="Kumar T.K.A."/>
            <person name="Kuo A."/>
            <person name="LaButti K."/>
            <person name="Larrondo L.F."/>
            <person name="Lindquist E."/>
            <person name="Ling A."/>
            <person name="Lombard V."/>
            <person name="Lucas S."/>
            <person name="Lundell T."/>
            <person name="Martin R."/>
            <person name="McLaughlin D.J."/>
            <person name="Morgenstern I."/>
            <person name="Morin E."/>
            <person name="Murat C."/>
            <person name="Nagy L.G."/>
            <person name="Nolan M."/>
            <person name="Ohm R.A."/>
            <person name="Patyshakuliyeva A."/>
            <person name="Rokas A."/>
            <person name="Ruiz-Duenas F.J."/>
            <person name="Sabat G."/>
            <person name="Salamov A."/>
            <person name="Samejima M."/>
            <person name="Schmutz J."/>
            <person name="Slot J.C."/>
            <person name="St John F."/>
            <person name="Stenlid J."/>
            <person name="Sun H."/>
            <person name="Sun S."/>
            <person name="Syed K."/>
            <person name="Tsang A."/>
            <person name="Wiebenga A."/>
            <person name="Young D."/>
            <person name="Pisabarro A."/>
            <person name="Eastwood D.C."/>
            <person name="Martin F."/>
            <person name="Cullen D."/>
            <person name="Grigoriev I.V."/>
            <person name="Hibbett D.S."/>
        </authorList>
    </citation>
    <scope>NUCLEOTIDE SEQUENCE</scope>
    <source>
        <strain evidence="4">FP-58527</strain>
    </source>
</reference>
<dbReference type="InterPro" id="IPR045338">
    <property type="entry name" value="DUF6535"/>
</dbReference>
<dbReference type="EMBL" id="KE504168">
    <property type="protein sequence ID" value="EPS98185.1"/>
    <property type="molecule type" value="Genomic_DNA"/>
</dbReference>
<feature type="domain" description="DUF6535" evidence="2">
    <location>
        <begin position="70"/>
        <end position="99"/>
    </location>
</feature>
<evidence type="ECO:0000313" key="4">
    <source>
        <dbReference type="Proteomes" id="UP000015241"/>
    </source>
</evidence>
<evidence type="ECO:0000256" key="1">
    <source>
        <dbReference type="SAM" id="MobiDB-lite"/>
    </source>
</evidence>
<organism evidence="3 4">
    <name type="scientific">Fomitopsis schrenkii</name>
    <name type="common">Brown rot fungus</name>
    <dbReference type="NCBI Taxonomy" id="2126942"/>
    <lineage>
        <taxon>Eukaryota</taxon>
        <taxon>Fungi</taxon>
        <taxon>Dikarya</taxon>
        <taxon>Basidiomycota</taxon>
        <taxon>Agaricomycotina</taxon>
        <taxon>Agaricomycetes</taxon>
        <taxon>Polyporales</taxon>
        <taxon>Fomitopsis</taxon>
    </lineage>
</organism>
<keyword evidence="4" id="KW-1185">Reference proteome</keyword>
<dbReference type="Proteomes" id="UP000015241">
    <property type="component" value="Unassembled WGS sequence"/>
</dbReference>
<protein>
    <recommendedName>
        <fullName evidence="2">DUF6535 domain-containing protein</fullName>
    </recommendedName>
</protein>
<dbReference type="OrthoDB" id="3219854at2759"/>
<evidence type="ECO:0000313" key="3">
    <source>
        <dbReference type="EMBL" id="EPS98185.1"/>
    </source>
</evidence>
<feature type="compositionally biased region" description="Basic and acidic residues" evidence="1">
    <location>
        <begin position="12"/>
        <end position="21"/>
    </location>
</feature>
<name>S8F9E3_FOMSC</name>
<proteinExistence type="predicted"/>
<dbReference type="AlphaFoldDB" id="S8F9E3"/>
<dbReference type="Pfam" id="PF20153">
    <property type="entry name" value="DUF6535"/>
    <property type="match status" value="1"/>
</dbReference>
<accession>S8F9E3</accession>
<feature type="region of interest" description="Disordered" evidence="1">
    <location>
        <begin position="1"/>
        <end position="73"/>
    </location>
</feature>